<evidence type="ECO:0000313" key="16">
    <source>
        <dbReference type="Proteomes" id="UP000293142"/>
    </source>
</evidence>
<dbReference type="Pfam" id="PF06580">
    <property type="entry name" value="His_kinase"/>
    <property type="match status" value="1"/>
</dbReference>
<accession>A0A4Q9DUE5</accession>
<dbReference type="Gene3D" id="6.10.340.10">
    <property type="match status" value="1"/>
</dbReference>
<keyword evidence="16" id="KW-1185">Reference proteome</keyword>
<dbReference type="PANTHER" id="PTHR34220:SF7">
    <property type="entry name" value="SENSOR HISTIDINE KINASE YPDA"/>
    <property type="match status" value="1"/>
</dbReference>
<keyword evidence="7" id="KW-0547">Nucleotide-binding</keyword>
<comment type="subcellular location">
    <subcellularLocation>
        <location evidence="2">Cell membrane</location>
        <topology evidence="2">Multi-pass membrane protein</topology>
    </subcellularLocation>
</comment>
<evidence type="ECO:0000256" key="7">
    <source>
        <dbReference type="ARBA" id="ARBA00022741"/>
    </source>
</evidence>
<dbReference type="InterPro" id="IPR010559">
    <property type="entry name" value="Sig_transdc_His_kin_internal"/>
</dbReference>
<dbReference type="AlphaFoldDB" id="A0A4Q9DUE5"/>
<dbReference type="GO" id="GO:0000155">
    <property type="term" value="F:phosphorelay sensor kinase activity"/>
    <property type="evidence" value="ECO:0007669"/>
    <property type="project" value="InterPro"/>
</dbReference>
<reference evidence="15 16" key="1">
    <citation type="submission" date="2019-02" db="EMBL/GenBank/DDBJ databases">
        <title>Paenibacillus sp. nov., isolated from surface-sterilized tissue of Thalictrum simplex L.</title>
        <authorList>
            <person name="Tuo L."/>
        </authorList>
    </citation>
    <scope>NUCLEOTIDE SEQUENCE [LARGE SCALE GENOMIC DNA]</scope>
    <source>
        <strain evidence="15 16">N2SHLJ1</strain>
    </source>
</reference>
<evidence type="ECO:0000256" key="9">
    <source>
        <dbReference type="ARBA" id="ARBA00022840"/>
    </source>
</evidence>
<evidence type="ECO:0000256" key="8">
    <source>
        <dbReference type="ARBA" id="ARBA00022777"/>
    </source>
</evidence>
<evidence type="ECO:0000256" key="10">
    <source>
        <dbReference type="ARBA" id="ARBA00023012"/>
    </source>
</evidence>
<dbReference type="CDD" id="cd06225">
    <property type="entry name" value="HAMP"/>
    <property type="match status" value="1"/>
</dbReference>
<keyword evidence="5" id="KW-0597">Phosphoprotein</keyword>
<evidence type="ECO:0000256" key="3">
    <source>
        <dbReference type="ARBA" id="ARBA00012438"/>
    </source>
</evidence>
<sequence>MTDWTQRVSQWYSNFKIKQKLFLLMVFIMTVGFSITYAALQYAYSIYDKELYEKSSQVLNLSSTGIENELKKIEGLSYTIMTDTGIQSWLPIVNEESSSYEKLKARTDLESRLVQYAGSEKYVYSIKITDLRGNQYLAGLNTPISLDKQTEFMNAADEGQGSIRWMYPDADDRALTVVRQIRSYYNLTLNKLGTITIRIKLNSIIDDVSTGNELKNGELLIAQDRKIIYPQEGNIPTLPTKITGKYGYDIEQLNGKQYFFSHIFSGYTEWTYYSLIPFDKIFEQIIWMKQVLLAAFIFGLLFVVVLSMRFARRITMPIEDLIGKMKQVQKGEFHLAETDWGSNAPISLPMDEVGQLHRTFRVMIQRIEELITENYAKQLIIKETEFKALQAQINPHFMYNTLESINWLAKVNGQPQISNMVEALGFLLRSSVRFEEPLLTVGEELEIAAHYMTIQNYRFEERLEFQMNVPEWLYDCKIPKLTVQPILENAIQHALEQMIRLCRITVSAVEQQGVLLLTVKDNGPGIQPELLDKISRGEVVTQGRGIGLKNIQERIRLSFGDAYGVEIDSAPGQGTTVTVRLPYEMRDRHVKSAARG</sequence>
<dbReference type="GO" id="GO:0005886">
    <property type="term" value="C:plasma membrane"/>
    <property type="evidence" value="ECO:0007669"/>
    <property type="project" value="UniProtKB-SubCell"/>
</dbReference>
<dbReference type="Gene3D" id="3.30.565.10">
    <property type="entry name" value="Histidine kinase-like ATPase, C-terminal domain"/>
    <property type="match status" value="1"/>
</dbReference>
<comment type="caution">
    <text evidence="15">The sequence shown here is derived from an EMBL/GenBank/DDBJ whole genome shotgun (WGS) entry which is preliminary data.</text>
</comment>
<evidence type="ECO:0000256" key="4">
    <source>
        <dbReference type="ARBA" id="ARBA00022475"/>
    </source>
</evidence>
<proteinExistence type="predicted"/>
<dbReference type="EMBL" id="SIRE01000006">
    <property type="protein sequence ID" value="TBL79976.1"/>
    <property type="molecule type" value="Genomic_DNA"/>
</dbReference>
<feature type="transmembrane region" description="Helical" evidence="12">
    <location>
        <begin position="21"/>
        <end position="44"/>
    </location>
</feature>
<keyword evidence="9" id="KW-0067">ATP-binding</keyword>
<keyword evidence="6" id="KW-0808">Transferase</keyword>
<evidence type="ECO:0000256" key="1">
    <source>
        <dbReference type="ARBA" id="ARBA00000085"/>
    </source>
</evidence>
<dbReference type="InterPro" id="IPR003594">
    <property type="entry name" value="HATPase_dom"/>
</dbReference>
<dbReference type="OrthoDB" id="9776552at2"/>
<evidence type="ECO:0000259" key="13">
    <source>
        <dbReference type="PROSITE" id="PS50109"/>
    </source>
</evidence>
<feature type="domain" description="HAMP" evidence="14">
    <location>
        <begin position="312"/>
        <end position="372"/>
    </location>
</feature>
<dbReference type="GO" id="GO:0005524">
    <property type="term" value="F:ATP binding"/>
    <property type="evidence" value="ECO:0007669"/>
    <property type="project" value="UniProtKB-KW"/>
</dbReference>
<evidence type="ECO:0000313" key="15">
    <source>
        <dbReference type="EMBL" id="TBL79976.1"/>
    </source>
</evidence>
<keyword evidence="12" id="KW-1133">Transmembrane helix</keyword>
<evidence type="ECO:0000256" key="11">
    <source>
        <dbReference type="ARBA" id="ARBA00023136"/>
    </source>
</evidence>
<organism evidence="15 16">
    <name type="scientific">Paenibacillus thalictri</name>
    <dbReference type="NCBI Taxonomy" id="2527873"/>
    <lineage>
        <taxon>Bacteria</taxon>
        <taxon>Bacillati</taxon>
        <taxon>Bacillota</taxon>
        <taxon>Bacilli</taxon>
        <taxon>Bacillales</taxon>
        <taxon>Paenibacillaceae</taxon>
        <taxon>Paenibacillus</taxon>
    </lineage>
</organism>
<dbReference type="PRINTS" id="PR00344">
    <property type="entry name" value="BCTRLSENSOR"/>
</dbReference>
<dbReference type="InterPro" id="IPR003660">
    <property type="entry name" value="HAMP_dom"/>
</dbReference>
<dbReference type="SMART" id="SM00387">
    <property type="entry name" value="HATPase_c"/>
    <property type="match status" value="1"/>
</dbReference>
<dbReference type="PANTHER" id="PTHR34220">
    <property type="entry name" value="SENSOR HISTIDINE KINASE YPDA"/>
    <property type="match status" value="1"/>
</dbReference>
<dbReference type="PROSITE" id="PS50885">
    <property type="entry name" value="HAMP"/>
    <property type="match status" value="1"/>
</dbReference>
<name>A0A4Q9DUE5_9BACL</name>
<keyword evidence="4" id="KW-1003">Cell membrane</keyword>
<dbReference type="Pfam" id="PF02518">
    <property type="entry name" value="HATPase_c"/>
    <property type="match status" value="1"/>
</dbReference>
<evidence type="ECO:0000256" key="5">
    <source>
        <dbReference type="ARBA" id="ARBA00022553"/>
    </source>
</evidence>
<dbReference type="InterPro" id="IPR050640">
    <property type="entry name" value="Bact_2-comp_sensor_kinase"/>
</dbReference>
<protein>
    <recommendedName>
        <fullName evidence="3">histidine kinase</fullName>
        <ecNumber evidence="3">2.7.13.3</ecNumber>
    </recommendedName>
</protein>
<dbReference type="Proteomes" id="UP000293142">
    <property type="component" value="Unassembled WGS sequence"/>
</dbReference>
<keyword evidence="11 12" id="KW-0472">Membrane</keyword>
<evidence type="ECO:0000256" key="2">
    <source>
        <dbReference type="ARBA" id="ARBA00004651"/>
    </source>
</evidence>
<evidence type="ECO:0000256" key="12">
    <source>
        <dbReference type="SAM" id="Phobius"/>
    </source>
</evidence>
<feature type="domain" description="Histidine kinase" evidence="13">
    <location>
        <begin position="486"/>
        <end position="585"/>
    </location>
</feature>
<dbReference type="SUPFAM" id="SSF158472">
    <property type="entry name" value="HAMP domain-like"/>
    <property type="match status" value="1"/>
</dbReference>
<dbReference type="PROSITE" id="PS50109">
    <property type="entry name" value="HIS_KIN"/>
    <property type="match status" value="1"/>
</dbReference>
<comment type="catalytic activity">
    <reaction evidence="1">
        <text>ATP + protein L-histidine = ADP + protein N-phospho-L-histidine.</text>
        <dbReference type="EC" id="2.7.13.3"/>
    </reaction>
</comment>
<dbReference type="RefSeq" id="WP_131013222.1">
    <property type="nucleotide sequence ID" value="NZ_SIRE01000006.1"/>
</dbReference>
<keyword evidence="8 15" id="KW-0418">Kinase</keyword>
<dbReference type="InterPro" id="IPR004358">
    <property type="entry name" value="Sig_transdc_His_kin-like_C"/>
</dbReference>
<dbReference type="SUPFAM" id="SSF55874">
    <property type="entry name" value="ATPase domain of HSP90 chaperone/DNA topoisomerase II/histidine kinase"/>
    <property type="match status" value="1"/>
</dbReference>
<dbReference type="EC" id="2.7.13.3" evidence="3"/>
<dbReference type="InterPro" id="IPR036890">
    <property type="entry name" value="HATPase_C_sf"/>
</dbReference>
<keyword evidence="10" id="KW-0902">Two-component regulatory system</keyword>
<evidence type="ECO:0000256" key="6">
    <source>
        <dbReference type="ARBA" id="ARBA00022679"/>
    </source>
</evidence>
<feature type="transmembrane region" description="Helical" evidence="12">
    <location>
        <begin position="286"/>
        <end position="306"/>
    </location>
</feature>
<dbReference type="InterPro" id="IPR005467">
    <property type="entry name" value="His_kinase_dom"/>
</dbReference>
<evidence type="ECO:0000259" key="14">
    <source>
        <dbReference type="PROSITE" id="PS50885"/>
    </source>
</evidence>
<gene>
    <name evidence="15" type="ORF">EYB31_10355</name>
</gene>
<keyword evidence="12" id="KW-0812">Transmembrane</keyword>